<dbReference type="RefSeq" id="WP_147838952.1">
    <property type="nucleotide sequence ID" value="NZ_VOUP01000016.1"/>
</dbReference>
<evidence type="ECO:0000313" key="3">
    <source>
        <dbReference type="Proteomes" id="UP000321307"/>
    </source>
</evidence>
<accession>A0A9X9BYP0</accession>
<evidence type="ECO:0000313" key="2">
    <source>
        <dbReference type="EMBL" id="TXE25878.1"/>
    </source>
</evidence>
<dbReference type="EMBL" id="VOUP01000016">
    <property type="protein sequence ID" value="TXE25878.1"/>
    <property type="molecule type" value="Genomic_DNA"/>
</dbReference>
<protein>
    <submittedName>
        <fullName evidence="2">Uncharacterized protein</fullName>
    </submittedName>
</protein>
<feature type="chain" id="PRO_5040867661" evidence="1">
    <location>
        <begin position="28"/>
        <end position="152"/>
    </location>
</feature>
<sequence length="152" mass="16921">MKAKNPILITAKSIIFFLVSSVTQAQAYQLPVDYSKEGEPSSPCNVYANKQAPILIKNYGLKFNKSSDELGMRSDIVKLKDWDETNFYLNISVACSFGSMYASKETPIEKSIEWTTRSLYPEISKSTYGRLSGDAILKTIKDAVVFGSTIPQ</sequence>
<comment type="caution">
    <text evidence="2">The sequence shown here is derived from an EMBL/GenBank/DDBJ whole genome shotgun (WGS) entry which is preliminary data.</text>
</comment>
<dbReference type="AlphaFoldDB" id="A0A9X9BYP0"/>
<reference evidence="2 3" key="1">
    <citation type="submission" date="2019-07" db="EMBL/GenBank/DDBJ databases">
        <title>Serratia strains were isolated from fresh produce.</title>
        <authorList>
            <person name="Cho G.-S."/>
            <person name="Stein M."/>
            <person name="Lee W."/>
            <person name="Suh S.H."/>
            <person name="Franz C.M.A.P."/>
        </authorList>
    </citation>
    <scope>NUCLEOTIDE SEQUENCE [LARGE SCALE GENOMIC DNA]</scope>
    <source>
        <strain evidence="2 3">S17</strain>
    </source>
</reference>
<gene>
    <name evidence="2" type="ORF">FOT63_21955</name>
</gene>
<dbReference type="Proteomes" id="UP000321307">
    <property type="component" value="Unassembled WGS sequence"/>
</dbReference>
<keyword evidence="1" id="KW-0732">Signal</keyword>
<proteinExistence type="predicted"/>
<evidence type="ECO:0000256" key="1">
    <source>
        <dbReference type="SAM" id="SignalP"/>
    </source>
</evidence>
<name>A0A9X9BYP0_9GAMM</name>
<feature type="signal peptide" evidence="1">
    <location>
        <begin position="1"/>
        <end position="27"/>
    </location>
</feature>
<organism evidence="2 3">
    <name type="scientific">Serratia ureilytica</name>
    <dbReference type="NCBI Taxonomy" id="300181"/>
    <lineage>
        <taxon>Bacteria</taxon>
        <taxon>Pseudomonadati</taxon>
        <taxon>Pseudomonadota</taxon>
        <taxon>Gammaproteobacteria</taxon>
        <taxon>Enterobacterales</taxon>
        <taxon>Yersiniaceae</taxon>
        <taxon>Serratia</taxon>
    </lineage>
</organism>